<accession>A0A919XFB4</accession>
<dbReference type="AlphaFoldDB" id="A0A919XFB4"/>
<gene>
    <name evidence="1" type="ORF">J2TS6_28680</name>
</gene>
<evidence type="ECO:0000313" key="2">
    <source>
        <dbReference type="Proteomes" id="UP000679779"/>
    </source>
</evidence>
<evidence type="ECO:0000313" key="1">
    <source>
        <dbReference type="EMBL" id="GIO31727.1"/>
    </source>
</evidence>
<dbReference type="RefSeq" id="WP_160042629.1">
    <property type="nucleotide sequence ID" value="NZ_BORQ01000003.1"/>
</dbReference>
<organism evidence="1 2">
    <name type="scientific">Paenibacillus albilobatus</name>
    <dbReference type="NCBI Taxonomy" id="2716884"/>
    <lineage>
        <taxon>Bacteria</taxon>
        <taxon>Bacillati</taxon>
        <taxon>Bacillota</taxon>
        <taxon>Bacilli</taxon>
        <taxon>Bacillales</taxon>
        <taxon>Paenibacillaceae</taxon>
        <taxon>Paenibacillus</taxon>
    </lineage>
</organism>
<reference evidence="1" key="1">
    <citation type="submission" date="2021-03" db="EMBL/GenBank/DDBJ databases">
        <title>Antimicrobial resistance genes in bacteria isolated from Japanese honey, and their potential for conferring macrolide and lincosamide resistance in the American foulbrood pathogen Paenibacillus larvae.</title>
        <authorList>
            <person name="Okamoto M."/>
            <person name="Kumagai M."/>
            <person name="Kanamori H."/>
            <person name="Takamatsu D."/>
        </authorList>
    </citation>
    <scope>NUCLEOTIDE SEQUENCE</scope>
    <source>
        <strain evidence="1">J2TS6</strain>
    </source>
</reference>
<dbReference type="EMBL" id="BORQ01000003">
    <property type="protein sequence ID" value="GIO31727.1"/>
    <property type="molecule type" value="Genomic_DNA"/>
</dbReference>
<comment type="caution">
    <text evidence="1">The sequence shown here is derived from an EMBL/GenBank/DDBJ whole genome shotgun (WGS) entry which is preliminary data.</text>
</comment>
<sequence>MKHALVVGGSGMLAKASLWLADQGYIVSVIGRSSRKMNKLTEACSTIIPMLVDYNDEELLTREICSSVAAHGAYNIVVAWIHRNDAKIIHAISNAIRSASDREWSLYHVLGSRSNLDEIGEEIGGIPNCEYHQVQLGFVIENEASRWLTNDEISNGVIHSIQNGAKRTVVGTLTPWEKRP</sequence>
<dbReference type="NCBIfam" id="NF006168">
    <property type="entry name" value="PRK08309.1"/>
    <property type="match status" value="1"/>
</dbReference>
<name>A0A919XFB4_9BACL</name>
<dbReference type="Proteomes" id="UP000679779">
    <property type="component" value="Unassembled WGS sequence"/>
</dbReference>
<proteinExistence type="predicted"/>
<keyword evidence="2" id="KW-1185">Reference proteome</keyword>
<dbReference type="SUPFAM" id="SSF51735">
    <property type="entry name" value="NAD(P)-binding Rossmann-fold domains"/>
    <property type="match status" value="1"/>
</dbReference>
<dbReference type="InterPro" id="IPR036291">
    <property type="entry name" value="NAD(P)-bd_dom_sf"/>
</dbReference>
<protein>
    <submittedName>
        <fullName evidence="1">Short-chain dehydrogenase</fullName>
    </submittedName>
</protein>